<accession>A0A5B7FMQ6</accession>
<sequence length="162" mass="17751">MTFSWWRRRRRGRASTTTTTTTTTAAAGLRSRGHDERHMAGRACDLTRAAVPSHTPDGPYLRLTCPLARLQTPVHSTTTTTTTTMTSLLSTCVTPSCPSFTFPTTISPVCHLYAACDPYHLRHPILPTLPMQCHLPTPPFLQCLSQPSTPDTQEEGGGLSEE</sequence>
<keyword evidence="3" id="KW-1185">Reference proteome</keyword>
<feature type="compositionally biased region" description="Low complexity" evidence="1">
    <location>
        <begin position="14"/>
        <end position="30"/>
    </location>
</feature>
<proteinExistence type="predicted"/>
<reference evidence="2 3" key="1">
    <citation type="submission" date="2019-05" db="EMBL/GenBank/DDBJ databases">
        <title>Another draft genome of Portunus trituberculatus and its Hox gene families provides insights of decapod evolution.</title>
        <authorList>
            <person name="Jeong J.-H."/>
            <person name="Song I."/>
            <person name="Kim S."/>
            <person name="Choi T."/>
            <person name="Kim D."/>
            <person name="Ryu S."/>
            <person name="Kim W."/>
        </authorList>
    </citation>
    <scope>NUCLEOTIDE SEQUENCE [LARGE SCALE GENOMIC DNA]</scope>
    <source>
        <tissue evidence="2">Muscle</tissue>
    </source>
</reference>
<dbReference type="Proteomes" id="UP000324222">
    <property type="component" value="Unassembled WGS sequence"/>
</dbReference>
<protein>
    <submittedName>
        <fullName evidence="2">Uncharacterized protein</fullName>
    </submittedName>
</protein>
<name>A0A5B7FMQ6_PORTR</name>
<feature type="compositionally biased region" description="Basic residues" evidence="1">
    <location>
        <begin position="1"/>
        <end position="13"/>
    </location>
</feature>
<evidence type="ECO:0000313" key="2">
    <source>
        <dbReference type="EMBL" id="MPC49010.1"/>
    </source>
</evidence>
<evidence type="ECO:0000313" key="3">
    <source>
        <dbReference type="Proteomes" id="UP000324222"/>
    </source>
</evidence>
<comment type="caution">
    <text evidence="2">The sequence shown here is derived from an EMBL/GenBank/DDBJ whole genome shotgun (WGS) entry which is preliminary data.</text>
</comment>
<evidence type="ECO:0000256" key="1">
    <source>
        <dbReference type="SAM" id="MobiDB-lite"/>
    </source>
</evidence>
<organism evidence="2 3">
    <name type="scientific">Portunus trituberculatus</name>
    <name type="common">Swimming crab</name>
    <name type="synonym">Neptunus trituberculatus</name>
    <dbReference type="NCBI Taxonomy" id="210409"/>
    <lineage>
        <taxon>Eukaryota</taxon>
        <taxon>Metazoa</taxon>
        <taxon>Ecdysozoa</taxon>
        <taxon>Arthropoda</taxon>
        <taxon>Crustacea</taxon>
        <taxon>Multicrustacea</taxon>
        <taxon>Malacostraca</taxon>
        <taxon>Eumalacostraca</taxon>
        <taxon>Eucarida</taxon>
        <taxon>Decapoda</taxon>
        <taxon>Pleocyemata</taxon>
        <taxon>Brachyura</taxon>
        <taxon>Eubrachyura</taxon>
        <taxon>Portunoidea</taxon>
        <taxon>Portunidae</taxon>
        <taxon>Portuninae</taxon>
        <taxon>Portunus</taxon>
    </lineage>
</organism>
<dbReference type="EMBL" id="VSRR010008609">
    <property type="protein sequence ID" value="MPC49010.1"/>
    <property type="molecule type" value="Genomic_DNA"/>
</dbReference>
<dbReference type="AlphaFoldDB" id="A0A5B7FMQ6"/>
<gene>
    <name evidence="2" type="ORF">E2C01_042797</name>
</gene>
<feature type="region of interest" description="Disordered" evidence="1">
    <location>
        <begin position="1"/>
        <end position="34"/>
    </location>
</feature>